<dbReference type="Proteomes" id="UP001307849">
    <property type="component" value="Unassembled WGS sequence"/>
</dbReference>
<name>A0AAN8RMX3_9PEZI</name>
<dbReference type="AlphaFoldDB" id="A0AAN8RMX3"/>
<dbReference type="Pfam" id="PF12824">
    <property type="entry name" value="MRP-L20"/>
    <property type="match status" value="1"/>
</dbReference>
<dbReference type="PANTHER" id="PTHR28266">
    <property type="entry name" value="54S RIBOSOMAL PROTEIN L20, MITOCHONDRIAL"/>
    <property type="match status" value="1"/>
</dbReference>
<keyword evidence="3" id="KW-1185">Reference proteome</keyword>
<feature type="region of interest" description="Disordered" evidence="1">
    <location>
        <begin position="118"/>
        <end position="164"/>
    </location>
</feature>
<evidence type="ECO:0008006" key="4">
    <source>
        <dbReference type="Google" id="ProtNLM"/>
    </source>
</evidence>
<gene>
    <name evidence="2" type="ORF">TWF506_008706</name>
</gene>
<dbReference type="InterPro" id="IPR024388">
    <property type="entry name" value="Ribosomal_mL58"/>
</dbReference>
<sequence length="255" mass="28468">MATPSIFTMSSLASSLPPITQCTRRRLLASHHQLRYKSTTRRMTKALRLHPHGSFIGTASTIPSRSATSRHLPAGGTHVSTVLPTIIHNPPSAAPTPYITPRLFLPTIDPRYEAPSETAILTSPPPANYAPINPRPEITSSSSSSSSTEPGSETPPEKLPPALSRPYQKTYHLNEADIKKIQQLRGQNPDVYTRNKLAKMFGCSEFFVGMVAPTTEERKKEMRKRVEDVKAGWGKIRSFARMERGRRRELWSRDL</sequence>
<comment type="caution">
    <text evidence="2">The sequence shown here is derived from an EMBL/GenBank/DDBJ whole genome shotgun (WGS) entry which is preliminary data.</text>
</comment>
<organism evidence="2 3">
    <name type="scientific">Arthrobotrys conoides</name>
    <dbReference type="NCBI Taxonomy" id="74498"/>
    <lineage>
        <taxon>Eukaryota</taxon>
        <taxon>Fungi</taxon>
        <taxon>Dikarya</taxon>
        <taxon>Ascomycota</taxon>
        <taxon>Pezizomycotina</taxon>
        <taxon>Orbiliomycetes</taxon>
        <taxon>Orbiliales</taxon>
        <taxon>Orbiliaceae</taxon>
        <taxon>Arthrobotrys</taxon>
    </lineage>
</organism>
<dbReference type="EMBL" id="JAVHJM010000005">
    <property type="protein sequence ID" value="KAK6514310.1"/>
    <property type="molecule type" value="Genomic_DNA"/>
</dbReference>
<dbReference type="GO" id="GO:0005762">
    <property type="term" value="C:mitochondrial large ribosomal subunit"/>
    <property type="evidence" value="ECO:0007669"/>
    <property type="project" value="TreeGrafter"/>
</dbReference>
<dbReference type="GO" id="GO:0003735">
    <property type="term" value="F:structural constituent of ribosome"/>
    <property type="evidence" value="ECO:0007669"/>
    <property type="project" value="TreeGrafter"/>
</dbReference>
<evidence type="ECO:0000313" key="3">
    <source>
        <dbReference type="Proteomes" id="UP001307849"/>
    </source>
</evidence>
<evidence type="ECO:0000313" key="2">
    <source>
        <dbReference type="EMBL" id="KAK6514310.1"/>
    </source>
</evidence>
<accession>A0AAN8RMX3</accession>
<feature type="compositionally biased region" description="Low complexity" evidence="1">
    <location>
        <begin position="139"/>
        <end position="154"/>
    </location>
</feature>
<protein>
    <recommendedName>
        <fullName evidence="4">60S ribosomal protein L20</fullName>
    </recommendedName>
</protein>
<proteinExistence type="predicted"/>
<dbReference type="PANTHER" id="PTHR28266:SF1">
    <property type="entry name" value="LARGE RIBOSOMAL SUBUNIT PROTEIN ML58"/>
    <property type="match status" value="1"/>
</dbReference>
<evidence type="ECO:0000256" key="1">
    <source>
        <dbReference type="SAM" id="MobiDB-lite"/>
    </source>
</evidence>
<reference evidence="2 3" key="1">
    <citation type="submission" date="2019-10" db="EMBL/GenBank/DDBJ databases">
        <authorList>
            <person name="Palmer J.M."/>
        </authorList>
    </citation>
    <scope>NUCLEOTIDE SEQUENCE [LARGE SCALE GENOMIC DNA]</scope>
    <source>
        <strain evidence="2 3">TWF506</strain>
    </source>
</reference>